<evidence type="ECO:0000313" key="2">
    <source>
        <dbReference type="Proteomes" id="UP000095472"/>
    </source>
</evidence>
<keyword evidence="1" id="KW-0482">Metalloprotease</keyword>
<keyword evidence="1" id="KW-0378">Hydrolase</keyword>
<dbReference type="EC" id="3.4.24.-" evidence="1"/>
<keyword evidence="2" id="KW-1185">Reference proteome</keyword>
<accession>A0ACD5H2Y3</accession>
<organism evidence="1 2">
    <name type="scientific">Desertifilum tharense IPPAS B-1220</name>
    <dbReference type="NCBI Taxonomy" id="1781255"/>
    <lineage>
        <taxon>Bacteria</taxon>
        <taxon>Bacillati</taxon>
        <taxon>Cyanobacteriota</taxon>
        <taxon>Cyanophyceae</taxon>
        <taxon>Desertifilales</taxon>
        <taxon>Desertifilaceae</taxon>
        <taxon>Desertifilum</taxon>
    </lineage>
</organism>
<dbReference type="EMBL" id="CP182909">
    <property type="protein sequence ID" value="XPM67245.1"/>
    <property type="molecule type" value="Genomic_DNA"/>
</dbReference>
<dbReference type="Proteomes" id="UP000095472">
    <property type="component" value="Chromosome"/>
</dbReference>
<name>A0ACD5H2Y3_9CYAN</name>
<gene>
    <name evidence="1" type="ORF">BH720_022860</name>
</gene>
<evidence type="ECO:0000313" key="1">
    <source>
        <dbReference type="EMBL" id="XPM67245.1"/>
    </source>
</evidence>
<protein>
    <submittedName>
        <fullName evidence="1">M48 family metalloprotease</fullName>
        <ecNumber evidence="1">3.4.24.-</ecNumber>
    </submittedName>
</protein>
<sequence length="160" mass="18091">MLKTNSEAELAGLLAHELAHAVLSHGFQLATSGGLIGNIAQYLPYGGLASNLLVFSYSREMERQADELGTRILAASGYAADGMHNLMLTLDREDTPSPPAWLSTHPDTQERIRNLERQILQSGLNRYAYEGVERHAEIQERLKPLVEAENERRERRRRRR</sequence>
<reference evidence="1 2" key="1">
    <citation type="journal article" date="2016" name="Genome Announc.">
        <title>Draft Genome Sequence of the Thermotolerant Cyanobacterium Desertifilum sp. IPPAS B-1220.</title>
        <authorList>
            <person name="Mironov K.S."/>
            <person name="Sinetova M.A."/>
            <person name="Bolatkhan K."/>
            <person name="Zayadan B.K."/>
            <person name="Ustinova V.V."/>
            <person name="Kupriyanova E.V."/>
            <person name="Skrypnik A.N."/>
            <person name="Gogoleva N.E."/>
            <person name="Gogolev Y.V."/>
            <person name="Los D.A."/>
        </authorList>
    </citation>
    <scope>NUCLEOTIDE SEQUENCE [LARGE SCALE GENOMIC DNA]</scope>
    <source>
        <strain evidence="1 2">IPPAS B-1220</strain>
    </source>
</reference>
<keyword evidence="1" id="KW-0645">Protease</keyword>
<proteinExistence type="predicted"/>